<evidence type="ECO:0000259" key="2">
    <source>
        <dbReference type="Pfam" id="PF13962"/>
    </source>
</evidence>
<dbReference type="EMBL" id="PKMF04001149">
    <property type="protein sequence ID" value="KAK7814000.1"/>
    <property type="molecule type" value="Genomic_DNA"/>
</dbReference>
<feature type="transmembrane region" description="Helical" evidence="1">
    <location>
        <begin position="150"/>
        <end position="175"/>
    </location>
</feature>
<name>A0AAW0II64_QUESU</name>
<gene>
    <name evidence="3" type="ORF">CFP56_004023</name>
</gene>
<keyword evidence="1" id="KW-0812">Transmembrane</keyword>
<comment type="caution">
    <text evidence="3">The sequence shown here is derived from an EMBL/GenBank/DDBJ whole genome shotgun (WGS) entry which is preliminary data.</text>
</comment>
<accession>A0AAW0II64</accession>
<keyword evidence="4" id="KW-1185">Reference proteome</keyword>
<dbReference type="GO" id="GO:0016020">
    <property type="term" value="C:membrane"/>
    <property type="evidence" value="ECO:0007669"/>
    <property type="project" value="TreeGrafter"/>
</dbReference>
<dbReference type="InterPro" id="IPR026961">
    <property type="entry name" value="PGG_dom"/>
</dbReference>
<dbReference type="Proteomes" id="UP000237347">
    <property type="component" value="Unassembled WGS sequence"/>
</dbReference>
<organism evidence="3 4">
    <name type="scientific">Quercus suber</name>
    <name type="common">Cork oak</name>
    <dbReference type="NCBI Taxonomy" id="58331"/>
    <lineage>
        <taxon>Eukaryota</taxon>
        <taxon>Viridiplantae</taxon>
        <taxon>Streptophyta</taxon>
        <taxon>Embryophyta</taxon>
        <taxon>Tracheophyta</taxon>
        <taxon>Spermatophyta</taxon>
        <taxon>Magnoliopsida</taxon>
        <taxon>eudicotyledons</taxon>
        <taxon>Gunneridae</taxon>
        <taxon>Pentapetalae</taxon>
        <taxon>rosids</taxon>
        <taxon>fabids</taxon>
        <taxon>Fagales</taxon>
        <taxon>Fagaceae</taxon>
        <taxon>Quercus</taxon>
    </lineage>
</organism>
<evidence type="ECO:0000313" key="3">
    <source>
        <dbReference type="EMBL" id="KAK7814000.1"/>
    </source>
</evidence>
<feature type="transmembrane region" description="Helical" evidence="1">
    <location>
        <begin position="71"/>
        <end position="89"/>
    </location>
</feature>
<protein>
    <recommendedName>
        <fullName evidence="2">PGG domain-containing protein</fullName>
    </recommendedName>
</protein>
<dbReference type="Pfam" id="PF13962">
    <property type="entry name" value="PGG"/>
    <property type="match status" value="1"/>
</dbReference>
<dbReference type="AlphaFoldDB" id="A0AAW0II64"/>
<keyword evidence="1" id="KW-1133">Transmembrane helix</keyword>
<feature type="transmembrane region" description="Helical" evidence="1">
    <location>
        <begin position="109"/>
        <end position="130"/>
    </location>
</feature>
<reference evidence="3 4" key="1">
    <citation type="journal article" date="2018" name="Sci. Data">
        <title>The draft genome sequence of cork oak.</title>
        <authorList>
            <person name="Ramos A.M."/>
            <person name="Usie A."/>
            <person name="Barbosa P."/>
            <person name="Barros P.M."/>
            <person name="Capote T."/>
            <person name="Chaves I."/>
            <person name="Simoes F."/>
            <person name="Abreu I."/>
            <person name="Carrasquinho I."/>
            <person name="Faro C."/>
            <person name="Guimaraes J.B."/>
            <person name="Mendonca D."/>
            <person name="Nobrega F."/>
            <person name="Rodrigues L."/>
            <person name="Saibo N.J.M."/>
            <person name="Varela M.C."/>
            <person name="Egas C."/>
            <person name="Matos J."/>
            <person name="Miguel C.M."/>
            <person name="Oliveira M.M."/>
            <person name="Ricardo C.P."/>
            <person name="Goncalves S."/>
        </authorList>
    </citation>
    <scope>NUCLEOTIDE SEQUENCE [LARGE SCALE GENOMIC DNA]</scope>
    <source>
        <strain evidence="4">cv. HL8</strain>
    </source>
</reference>
<proteinExistence type="predicted"/>
<evidence type="ECO:0000313" key="4">
    <source>
        <dbReference type="Proteomes" id="UP000237347"/>
    </source>
</evidence>
<feature type="transmembrane region" description="Helical" evidence="1">
    <location>
        <begin position="187"/>
        <end position="214"/>
    </location>
</feature>
<sequence length="227" mass="24838">MPKTDTPVLLAARNGITEMGETPKMPKTDTPVLLAARNGITEMTPEEIFDDSHKDLVKEGGEWLDKTSESCSVVAALVATVAFAASTTIPGNINEESGSPNLENQPAITIFAISSLVALCFSITSLFTFLSILTSRYEQKDFRRDLPTKLLIGLTSLFVSIASMLVSFCAGHFFLLKNKLKNKAFPVYAVTCLPIVFFAIQQLPLYADILWAIYKKVPRSSNKAVLL</sequence>
<keyword evidence="1" id="KW-0472">Membrane</keyword>
<evidence type="ECO:0000256" key="1">
    <source>
        <dbReference type="SAM" id="Phobius"/>
    </source>
</evidence>
<feature type="domain" description="PGG" evidence="2">
    <location>
        <begin position="62"/>
        <end position="174"/>
    </location>
</feature>
<dbReference type="PANTHER" id="PTHR24177:SF103">
    <property type="entry name" value="PGG DOMAIN-CONTAINING PROTEIN"/>
    <property type="match status" value="1"/>
</dbReference>
<dbReference type="PANTHER" id="PTHR24177">
    <property type="entry name" value="CASKIN"/>
    <property type="match status" value="1"/>
</dbReference>